<feature type="compositionally biased region" description="Basic residues" evidence="10">
    <location>
        <begin position="525"/>
        <end position="536"/>
    </location>
</feature>
<dbReference type="NCBIfam" id="TIGR00546">
    <property type="entry name" value="lnt"/>
    <property type="match status" value="1"/>
</dbReference>
<keyword evidence="7 9" id="KW-0472">Membrane</keyword>
<dbReference type="EMBL" id="BLXZ01000011">
    <property type="protein sequence ID" value="GFO70744.1"/>
    <property type="molecule type" value="Genomic_DNA"/>
</dbReference>
<evidence type="ECO:0000256" key="5">
    <source>
        <dbReference type="ARBA" id="ARBA00022692"/>
    </source>
</evidence>
<evidence type="ECO:0000259" key="11">
    <source>
        <dbReference type="PROSITE" id="PS50263"/>
    </source>
</evidence>
<dbReference type="RefSeq" id="WP_183363350.1">
    <property type="nucleotide sequence ID" value="NZ_BLXZ01000011.1"/>
</dbReference>
<comment type="function">
    <text evidence="9">Catalyzes the phospholipid dependent N-acylation of the N-terminal cysteine of apolipoprotein, the last step in lipoprotein maturation.</text>
</comment>
<comment type="similarity">
    <text evidence="2 9">Belongs to the CN hydrolase family. Apolipoprotein N-acyltransferase subfamily.</text>
</comment>
<evidence type="ECO:0000256" key="8">
    <source>
        <dbReference type="ARBA" id="ARBA00023315"/>
    </source>
</evidence>
<comment type="catalytic activity">
    <reaction evidence="9">
        <text>N-terminal S-1,2-diacyl-sn-glyceryl-L-cysteinyl-[lipoprotein] + a glycerophospholipid = N-acyl-S-1,2-diacyl-sn-glyceryl-L-cysteinyl-[lipoprotein] + a 2-acyl-sn-glycero-3-phospholipid + H(+)</text>
        <dbReference type="Rhea" id="RHEA:48228"/>
        <dbReference type="Rhea" id="RHEA-COMP:14681"/>
        <dbReference type="Rhea" id="RHEA-COMP:14684"/>
        <dbReference type="ChEBI" id="CHEBI:15378"/>
        <dbReference type="ChEBI" id="CHEBI:136912"/>
        <dbReference type="ChEBI" id="CHEBI:140656"/>
        <dbReference type="ChEBI" id="CHEBI:140657"/>
        <dbReference type="ChEBI" id="CHEBI:140660"/>
        <dbReference type="EC" id="2.3.1.269"/>
    </reaction>
</comment>
<keyword evidence="13" id="KW-1185">Reference proteome</keyword>
<dbReference type="InterPro" id="IPR003010">
    <property type="entry name" value="C-N_Hydrolase"/>
</dbReference>
<feature type="transmembrane region" description="Helical" evidence="9">
    <location>
        <begin position="6"/>
        <end position="30"/>
    </location>
</feature>
<evidence type="ECO:0000256" key="10">
    <source>
        <dbReference type="SAM" id="MobiDB-lite"/>
    </source>
</evidence>
<feature type="domain" description="CN hydrolase" evidence="11">
    <location>
        <begin position="223"/>
        <end position="472"/>
    </location>
</feature>
<evidence type="ECO:0000256" key="2">
    <source>
        <dbReference type="ARBA" id="ARBA00010065"/>
    </source>
</evidence>
<gene>
    <name evidence="12" type="primary">lnt_1</name>
    <name evidence="9" type="synonym">lnt</name>
    <name evidence="12" type="ORF">GMLC_43230</name>
</gene>
<dbReference type="PANTHER" id="PTHR38686">
    <property type="entry name" value="APOLIPOPROTEIN N-ACYLTRANSFERASE"/>
    <property type="match status" value="1"/>
</dbReference>
<dbReference type="Proteomes" id="UP000587586">
    <property type="component" value="Unassembled WGS sequence"/>
</dbReference>
<reference evidence="13" key="1">
    <citation type="submission" date="2020-06" db="EMBL/GenBank/DDBJ databases">
        <title>Draft genomic sequecing of Geomonas sp. Red745.</title>
        <authorList>
            <person name="Itoh H."/>
            <person name="Xu Z.X."/>
            <person name="Ushijima N."/>
            <person name="Masuda Y."/>
            <person name="Shiratori Y."/>
            <person name="Senoo K."/>
        </authorList>
    </citation>
    <scope>NUCLEOTIDE SEQUENCE [LARGE SCALE GENOMIC DNA]</scope>
    <source>
        <strain evidence="13">Red745</strain>
    </source>
</reference>
<keyword evidence="3 9" id="KW-1003">Cell membrane</keyword>
<protein>
    <recommendedName>
        <fullName evidence="9">Apolipoprotein N-acyltransferase</fullName>
        <shortName evidence="9">ALP N-acyltransferase</shortName>
        <ecNumber evidence="9">2.3.1.269</ecNumber>
    </recommendedName>
</protein>
<evidence type="ECO:0000313" key="12">
    <source>
        <dbReference type="EMBL" id="GFO70744.1"/>
    </source>
</evidence>
<dbReference type="InterPro" id="IPR004563">
    <property type="entry name" value="Apolipo_AcylTrfase"/>
</dbReference>
<dbReference type="CDD" id="cd07571">
    <property type="entry name" value="ALP_N-acyl_transferase"/>
    <property type="match status" value="1"/>
</dbReference>
<name>A0A6V8NG86_9BACT</name>
<dbReference type="InterPro" id="IPR036526">
    <property type="entry name" value="C-N_Hydrolase_sf"/>
</dbReference>
<feature type="transmembrane region" description="Helical" evidence="9">
    <location>
        <begin position="83"/>
        <end position="106"/>
    </location>
</feature>
<dbReference type="EC" id="2.3.1.269" evidence="9"/>
<dbReference type="Pfam" id="PF20154">
    <property type="entry name" value="LNT_N"/>
    <property type="match status" value="1"/>
</dbReference>
<evidence type="ECO:0000256" key="1">
    <source>
        <dbReference type="ARBA" id="ARBA00004651"/>
    </source>
</evidence>
<dbReference type="InterPro" id="IPR045378">
    <property type="entry name" value="LNT_N"/>
</dbReference>
<evidence type="ECO:0000256" key="4">
    <source>
        <dbReference type="ARBA" id="ARBA00022679"/>
    </source>
</evidence>
<keyword evidence="5 9" id="KW-0812">Transmembrane</keyword>
<sequence length="536" mass="59418">MTIGKALPFCAAVLGGILFFVGYAGFDQFYLEWVFLLPLFWAIRDQQPRQALWLGWCTGLVGHAGGFYWVIGMFQVFAGLPWPVAALGLLALAAANGLLMGVWAWAVRLIVLRTRWNVVWVAPVIWTALEKFWPEIFPNYLGASQYQLPWLTQVADLVGILGVSFLVVFINAALWSVLTGWLESRRFVWRPAAALVAVLVAVLGYGALRIQSVERQVAAAEHMSVGLIQTNQGGTSKYYDPDALFREHKAMTVALAQVQPLDLTVWPEGICEIALALSREGQVPAFASMKTPILWGAVLKEVGPTSEKYRNTSVLTDPAGRILGTYDKSVLVPFGEYIPFGDIFPRLYSWSPYTSRFWPGESEEPLTLGKHRLSVSICYEDIFPQKIRSLMRGGREGRRPDVMFNLTNDSWYGKSTEPMEHLALASFRSIENRRALVRVTNTGISAVVDPVGRIVSRTGIWTKETLVSRVPMLQGTTVYARYGDLLGWLCILLTAWCIGQALSMARKGSGGDGAPGTAEDDGLVAHRRAHPAKKRH</sequence>
<dbReference type="Gene3D" id="3.60.110.10">
    <property type="entry name" value="Carbon-nitrogen hydrolase"/>
    <property type="match status" value="1"/>
</dbReference>
<organism evidence="12 13">
    <name type="scientific">Geomonas limicola</name>
    <dbReference type="NCBI Taxonomy" id="2740186"/>
    <lineage>
        <taxon>Bacteria</taxon>
        <taxon>Pseudomonadati</taxon>
        <taxon>Thermodesulfobacteriota</taxon>
        <taxon>Desulfuromonadia</taxon>
        <taxon>Geobacterales</taxon>
        <taxon>Geobacteraceae</taxon>
        <taxon>Geomonas</taxon>
    </lineage>
</organism>
<keyword evidence="4 9" id="KW-0808">Transferase</keyword>
<accession>A0A6V8NG86</accession>
<dbReference type="PROSITE" id="PS50263">
    <property type="entry name" value="CN_HYDROLASE"/>
    <property type="match status" value="1"/>
</dbReference>
<proteinExistence type="inferred from homology"/>
<dbReference type="GO" id="GO:0042158">
    <property type="term" value="P:lipoprotein biosynthetic process"/>
    <property type="evidence" value="ECO:0007669"/>
    <property type="project" value="UniProtKB-UniRule"/>
</dbReference>
<keyword evidence="8 9" id="KW-0012">Acyltransferase</keyword>
<feature type="region of interest" description="Disordered" evidence="10">
    <location>
        <begin position="508"/>
        <end position="536"/>
    </location>
</feature>
<dbReference type="GO" id="GO:0005886">
    <property type="term" value="C:plasma membrane"/>
    <property type="evidence" value="ECO:0007669"/>
    <property type="project" value="UniProtKB-SubCell"/>
</dbReference>
<keyword evidence="6 9" id="KW-1133">Transmembrane helix</keyword>
<dbReference type="HAMAP" id="MF_01148">
    <property type="entry name" value="Lnt"/>
    <property type="match status" value="1"/>
</dbReference>
<feature type="transmembrane region" description="Helical" evidence="9">
    <location>
        <begin position="51"/>
        <end position="71"/>
    </location>
</feature>
<dbReference type="PANTHER" id="PTHR38686:SF1">
    <property type="entry name" value="APOLIPOPROTEIN N-ACYLTRANSFERASE"/>
    <property type="match status" value="1"/>
</dbReference>
<evidence type="ECO:0000256" key="7">
    <source>
        <dbReference type="ARBA" id="ARBA00023136"/>
    </source>
</evidence>
<dbReference type="UniPathway" id="UPA00666"/>
<dbReference type="Pfam" id="PF00795">
    <property type="entry name" value="CN_hydrolase"/>
    <property type="match status" value="1"/>
</dbReference>
<evidence type="ECO:0000256" key="3">
    <source>
        <dbReference type="ARBA" id="ARBA00022475"/>
    </source>
</evidence>
<feature type="transmembrane region" description="Helical" evidence="9">
    <location>
        <begin position="118"/>
        <end position="134"/>
    </location>
</feature>
<evidence type="ECO:0000256" key="9">
    <source>
        <dbReference type="HAMAP-Rule" id="MF_01148"/>
    </source>
</evidence>
<keyword evidence="12" id="KW-0449">Lipoprotein</keyword>
<dbReference type="SUPFAM" id="SSF56317">
    <property type="entry name" value="Carbon-nitrogen hydrolase"/>
    <property type="match status" value="1"/>
</dbReference>
<feature type="transmembrane region" description="Helical" evidence="9">
    <location>
        <begin position="154"/>
        <end position="175"/>
    </location>
</feature>
<comment type="pathway">
    <text evidence="9">Protein modification; lipoprotein biosynthesis (N-acyl transfer).</text>
</comment>
<feature type="transmembrane region" description="Helical" evidence="9">
    <location>
        <begin position="187"/>
        <end position="208"/>
    </location>
</feature>
<comment type="caution">
    <text evidence="12">The sequence shown here is derived from an EMBL/GenBank/DDBJ whole genome shotgun (WGS) entry which is preliminary data.</text>
</comment>
<evidence type="ECO:0000313" key="13">
    <source>
        <dbReference type="Proteomes" id="UP000587586"/>
    </source>
</evidence>
<evidence type="ECO:0000256" key="6">
    <source>
        <dbReference type="ARBA" id="ARBA00022989"/>
    </source>
</evidence>
<comment type="subcellular location">
    <subcellularLocation>
        <location evidence="1 9">Cell membrane</location>
        <topology evidence="1 9">Multi-pass membrane protein</topology>
    </subcellularLocation>
</comment>
<dbReference type="GO" id="GO:0016410">
    <property type="term" value="F:N-acyltransferase activity"/>
    <property type="evidence" value="ECO:0007669"/>
    <property type="project" value="UniProtKB-UniRule"/>
</dbReference>
<dbReference type="AlphaFoldDB" id="A0A6V8NG86"/>